<dbReference type="InterPro" id="IPR006103">
    <property type="entry name" value="Glyco_hydro_2_cat"/>
</dbReference>
<dbReference type="Pfam" id="PF02836">
    <property type="entry name" value="Glyco_hydro_2_C"/>
    <property type="match status" value="1"/>
</dbReference>
<evidence type="ECO:0000256" key="3">
    <source>
        <dbReference type="ARBA" id="ARBA00023295"/>
    </source>
</evidence>
<feature type="domain" description="Glycosyl hydrolases family 2 sugar binding" evidence="6">
    <location>
        <begin position="69"/>
        <end position="146"/>
    </location>
</feature>
<dbReference type="Pfam" id="PF00703">
    <property type="entry name" value="Glyco_hydro_2"/>
    <property type="match status" value="1"/>
</dbReference>
<dbReference type="InterPro" id="IPR051913">
    <property type="entry name" value="GH2_Domain-Containing"/>
</dbReference>
<accession>A0AA42BUZ8</accession>
<dbReference type="GO" id="GO:0005975">
    <property type="term" value="P:carbohydrate metabolic process"/>
    <property type="evidence" value="ECO:0007669"/>
    <property type="project" value="InterPro"/>
</dbReference>
<evidence type="ECO:0000256" key="1">
    <source>
        <dbReference type="ARBA" id="ARBA00007401"/>
    </source>
</evidence>
<evidence type="ECO:0000256" key="2">
    <source>
        <dbReference type="ARBA" id="ARBA00022801"/>
    </source>
</evidence>
<proteinExistence type="inferred from homology"/>
<keyword evidence="2" id="KW-0378">Hydrolase</keyword>
<dbReference type="PANTHER" id="PTHR42732">
    <property type="entry name" value="BETA-GALACTOSIDASE"/>
    <property type="match status" value="1"/>
</dbReference>
<feature type="domain" description="Glycoside hydrolase family 2 catalytic" evidence="5">
    <location>
        <begin position="286"/>
        <end position="449"/>
    </location>
</feature>
<dbReference type="Gene3D" id="2.60.40.10">
    <property type="entry name" value="Immunoglobulins"/>
    <property type="match status" value="1"/>
</dbReference>
<evidence type="ECO:0008006" key="9">
    <source>
        <dbReference type="Google" id="ProtNLM"/>
    </source>
</evidence>
<evidence type="ECO:0000259" key="5">
    <source>
        <dbReference type="Pfam" id="PF02836"/>
    </source>
</evidence>
<feature type="domain" description="Glycoside hydrolase family 2 immunoglobulin-like beta-sandwich" evidence="4">
    <location>
        <begin position="220"/>
        <end position="281"/>
    </location>
</feature>
<gene>
    <name evidence="7" type="ORF">N1028_19350</name>
</gene>
<sequence>MTIATDIITTPPVGTTVVPVPKAEYPRPDLDRSERWLSLNGEWDFSSIDGTARITVPFAWETPASGIERTWLEAATYRRVLSVPADWKGLRTVLSFGAVHHRATVSIDGTEVGTHVGGYTSFEFDVTGHVHPGQNALLEVAVESPADKRSIVHGKQRSIPRDDYDGVSFTPTSGIWQSVWMEARGRSYARSVTLRGDSLTGIDVSVDVAGDRSAGVPVHVRVIGGEESLRLTSGEDGVASGRLDLEAPRLWSPEHPHLYRVEVTVGEGAEADRVVATTGLRSMEWHDGQLRLNGSRLYLRGVLDQGYWPGTGLTAPSDEALLADLDLARELGYTMVRKHLKLEEPRWLHRADELGMLVWAEPAAPSRFSPEAAELFEDQLEPMVRRDGNHPSIVVWGLYNEEWGLDWDIPGSRRRADAAAHAYDTMAAIDHTRPLVENSGWAHVKSDLVDWHYYEPDPATWASSVRELASGAQEAFPVKLGPDFVVDKSLYGSADFPRTGVPLLNSEYGEGYTSLERAWHLRWQTQELRRHERYSGYVYTELADVEHENAGLLDAERRRKDWGGLRPADINADTVLVIDLVPRAAGADIEVPLSPFELTVHVSHHGPEAVAGQLQAQWVPAGSPLPASLVPPASAAVPVLVSVAVPAVEPFVLGGPVTLTIEPPAAAARLALHFVDETGVVRARNFVDAAPVEEPNRRGARPTPSPAPTP</sequence>
<dbReference type="SUPFAM" id="SSF51445">
    <property type="entry name" value="(Trans)glycosidases"/>
    <property type="match status" value="1"/>
</dbReference>
<dbReference type="InterPro" id="IPR017853">
    <property type="entry name" value="GH"/>
</dbReference>
<evidence type="ECO:0000313" key="8">
    <source>
        <dbReference type="Proteomes" id="UP001165587"/>
    </source>
</evidence>
<keyword evidence="8" id="KW-1185">Reference proteome</keyword>
<dbReference type="InterPro" id="IPR036156">
    <property type="entry name" value="Beta-gal/glucu_dom_sf"/>
</dbReference>
<dbReference type="InterPro" id="IPR013783">
    <property type="entry name" value="Ig-like_fold"/>
</dbReference>
<reference evidence="7" key="1">
    <citation type="submission" date="2022-08" db="EMBL/GenBank/DDBJ databases">
        <authorList>
            <person name="Deng Y."/>
            <person name="Han X.-F."/>
            <person name="Zhang Y.-Q."/>
        </authorList>
    </citation>
    <scope>NUCLEOTIDE SEQUENCE</scope>
    <source>
        <strain evidence="7">CPCC 203407</strain>
    </source>
</reference>
<dbReference type="Gene3D" id="2.60.120.260">
    <property type="entry name" value="Galactose-binding domain-like"/>
    <property type="match status" value="1"/>
</dbReference>
<dbReference type="Proteomes" id="UP001165587">
    <property type="component" value="Unassembled WGS sequence"/>
</dbReference>
<evidence type="ECO:0000259" key="4">
    <source>
        <dbReference type="Pfam" id="PF00703"/>
    </source>
</evidence>
<comment type="caution">
    <text evidence="7">The sequence shown here is derived from an EMBL/GenBank/DDBJ whole genome shotgun (WGS) entry which is preliminary data.</text>
</comment>
<keyword evidence="3" id="KW-0326">Glycosidase</keyword>
<protein>
    <recommendedName>
        <fullName evidence="9">Glycoside hydrolase family 2</fullName>
    </recommendedName>
</protein>
<dbReference type="AlphaFoldDB" id="A0AA42BUZ8"/>
<dbReference type="Pfam" id="PF02837">
    <property type="entry name" value="Glyco_hydro_2_N"/>
    <property type="match status" value="1"/>
</dbReference>
<dbReference type="SUPFAM" id="SSF49303">
    <property type="entry name" value="beta-Galactosidase/glucuronidase domain"/>
    <property type="match status" value="1"/>
</dbReference>
<dbReference type="PANTHER" id="PTHR42732:SF3">
    <property type="entry name" value="HYDROLASE"/>
    <property type="match status" value="1"/>
</dbReference>
<dbReference type="Gene3D" id="3.20.20.80">
    <property type="entry name" value="Glycosidases"/>
    <property type="match status" value="1"/>
</dbReference>
<evidence type="ECO:0000313" key="7">
    <source>
        <dbReference type="EMBL" id="MCS5728060.1"/>
    </source>
</evidence>
<organism evidence="7 8">
    <name type="scientific">Herbiconiux oxytropis</name>
    <dbReference type="NCBI Taxonomy" id="2970915"/>
    <lineage>
        <taxon>Bacteria</taxon>
        <taxon>Bacillati</taxon>
        <taxon>Actinomycetota</taxon>
        <taxon>Actinomycetes</taxon>
        <taxon>Micrococcales</taxon>
        <taxon>Microbacteriaceae</taxon>
        <taxon>Herbiconiux</taxon>
    </lineage>
</organism>
<dbReference type="RefSeq" id="WP_259531166.1">
    <property type="nucleotide sequence ID" value="NZ_JANLCK010000019.1"/>
</dbReference>
<dbReference type="EMBL" id="JANLCK010000019">
    <property type="protein sequence ID" value="MCS5728060.1"/>
    <property type="molecule type" value="Genomic_DNA"/>
</dbReference>
<name>A0AA42BUZ8_9MICO</name>
<evidence type="ECO:0000259" key="6">
    <source>
        <dbReference type="Pfam" id="PF02837"/>
    </source>
</evidence>
<dbReference type="InterPro" id="IPR006104">
    <property type="entry name" value="Glyco_hydro_2_N"/>
</dbReference>
<comment type="similarity">
    <text evidence="1">Belongs to the glycosyl hydrolase 2 family.</text>
</comment>
<dbReference type="SUPFAM" id="SSF49785">
    <property type="entry name" value="Galactose-binding domain-like"/>
    <property type="match status" value="1"/>
</dbReference>
<dbReference type="GO" id="GO:0004553">
    <property type="term" value="F:hydrolase activity, hydrolyzing O-glycosyl compounds"/>
    <property type="evidence" value="ECO:0007669"/>
    <property type="project" value="InterPro"/>
</dbReference>
<dbReference type="InterPro" id="IPR008979">
    <property type="entry name" value="Galactose-bd-like_sf"/>
</dbReference>
<dbReference type="InterPro" id="IPR006102">
    <property type="entry name" value="Ig-like_GH2"/>
</dbReference>